<protein>
    <submittedName>
        <fullName evidence="4">Tol-Pal system protein TolB</fullName>
    </submittedName>
</protein>
<evidence type="ECO:0000259" key="3">
    <source>
        <dbReference type="Pfam" id="PF01345"/>
    </source>
</evidence>
<dbReference type="AlphaFoldDB" id="A0A9E6XUX6"/>
<dbReference type="InterPro" id="IPR001434">
    <property type="entry name" value="OmcB-like_DUF11"/>
</dbReference>
<feature type="region of interest" description="Disordered" evidence="2">
    <location>
        <begin position="409"/>
        <end position="443"/>
    </location>
</feature>
<evidence type="ECO:0000313" key="5">
    <source>
        <dbReference type="Proteomes" id="UP001162834"/>
    </source>
</evidence>
<dbReference type="Pfam" id="PF01345">
    <property type="entry name" value="DUF11"/>
    <property type="match status" value="1"/>
</dbReference>
<dbReference type="InterPro" id="IPR011042">
    <property type="entry name" value="6-blade_b-propeller_TolB-like"/>
</dbReference>
<dbReference type="Pfam" id="PF07676">
    <property type="entry name" value="PD40"/>
    <property type="match status" value="2"/>
</dbReference>
<evidence type="ECO:0000256" key="1">
    <source>
        <dbReference type="ARBA" id="ARBA00009820"/>
    </source>
</evidence>
<dbReference type="KEGG" id="sbae:DSM104329_01336"/>
<evidence type="ECO:0000256" key="2">
    <source>
        <dbReference type="SAM" id="MobiDB-lite"/>
    </source>
</evidence>
<feature type="domain" description="DUF11" evidence="3">
    <location>
        <begin position="316"/>
        <end position="438"/>
    </location>
</feature>
<evidence type="ECO:0000313" key="4">
    <source>
        <dbReference type="EMBL" id="UGS34952.1"/>
    </source>
</evidence>
<reference evidence="4" key="1">
    <citation type="journal article" date="2022" name="Int. J. Syst. Evol. Microbiol.">
        <title>Pseudomonas aegrilactucae sp. nov. and Pseudomonas morbosilactucae sp. nov., pathogens causing bacterial rot of lettuce in Japan.</title>
        <authorList>
            <person name="Sawada H."/>
            <person name="Fujikawa T."/>
            <person name="Satou M."/>
        </authorList>
    </citation>
    <scope>NUCLEOTIDE SEQUENCE</scope>
    <source>
        <strain evidence="4">0166_1</strain>
    </source>
</reference>
<proteinExistence type="inferred from homology"/>
<name>A0A9E6XUX6_9ACTN</name>
<dbReference type="InterPro" id="IPR047589">
    <property type="entry name" value="DUF11_rpt"/>
</dbReference>
<comment type="similarity">
    <text evidence="1">Belongs to the TolB family.</text>
</comment>
<feature type="compositionally biased region" description="Low complexity" evidence="2">
    <location>
        <begin position="415"/>
        <end position="426"/>
    </location>
</feature>
<dbReference type="InterPro" id="IPR011659">
    <property type="entry name" value="WD40"/>
</dbReference>
<gene>
    <name evidence="4" type="primary">tolB_2</name>
    <name evidence="4" type="ORF">DSM104329_01336</name>
</gene>
<dbReference type="NCBIfam" id="TIGR01451">
    <property type="entry name" value="B_ant_repeat"/>
    <property type="match status" value="1"/>
</dbReference>
<dbReference type="SUPFAM" id="SSF69304">
    <property type="entry name" value="Tricorn protease N-terminal domain"/>
    <property type="match status" value="1"/>
</dbReference>
<keyword evidence="5" id="KW-1185">Reference proteome</keyword>
<organism evidence="4 5">
    <name type="scientific">Capillimicrobium parvum</name>
    <dbReference type="NCBI Taxonomy" id="2884022"/>
    <lineage>
        <taxon>Bacteria</taxon>
        <taxon>Bacillati</taxon>
        <taxon>Actinomycetota</taxon>
        <taxon>Thermoleophilia</taxon>
        <taxon>Solirubrobacterales</taxon>
        <taxon>Capillimicrobiaceae</taxon>
        <taxon>Capillimicrobium</taxon>
    </lineage>
</organism>
<sequence length="443" mass="45972">MEIAGWPTHLLRRARWPAAWASALAVLTLLTWAPTAGAAFPGANGRIAVALFGQISTMNADGSDVVILTSGARNGDPAWSPNGSKIAFARSVVYPRSTLYVMNADGSGVTPLTNQESTEPTWSPDGTRIAFTSTRDRNTDIWVVSAGGGELRRLTTNAAPDFGPAWSPDGTTIAFARDRNRNTDIYAIRADGTGETRLTDHPAGDSYPAWSPDGRRLVFSSARGYFPPPPGMFFPEDLYVANADGSGVALVRANLSNDVAPSWSPDGRTIVFINSDDAPGPHGARLMSMNVDGSAVTNLGHEAASAPDWQTIPSADLAASIVARAHSGGPGGLLTYTVGATNAGPSGAENVVITDSLPAGAKFLSLRTRPDHMVCAPPRRGHGGTISCRAGFMYPHGSVAAEITVVSPGGPHRPSATNTAVVTSSTPDPQPANNSATVDPGPG</sequence>
<dbReference type="Gene3D" id="2.120.10.30">
    <property type="entry name" value="TolB, C-terminal domain"/>
    <property type="match status" value="3"/>
</dbReference>
<dbReference type="PANTHER" id="PTHR36842:SF1">
    <property type="entry name" value="PROTEIN TOLB"/>
    <property type="match status" value="1"/>
</dbReference>
<accession>A0A9E6XUX6</accession>
<dbReference type="Pfam" id="PF26549">
    <property type="entry name" value="Tricorn_N"/>
    <property type="match status" value="1"/>
</dbReference>
<dbReference type="EMBL" id="CP087164">
    <property type="protein sequence ID" value="UGS34952.1"/>
    <property type="molecule type" value="Genomic_DNA"/>
</dbReference>
<dbReference type="Proteomes" id="UP001162834">
    <property type="component" value="Chromosome"/>
</dbReference>
<dbReference type="PANTHER" id="PTHR36842">
    <property type="entry name" value="PROTEIN TOLB HOMOLOG"/>
    <property type="match status" value="1"/>
</dbReference>